<evidence type="ECO:0000313" key="2">
    <source>
        <dbReference type="Proteomes" id="UP000075670"/>
    </source>
</evidence>
<dbReference type="RefSeq" id="WP_062284392.1">
    <property type="nucleotide sequence ID" value="NZ_LTBC01000006.1"/>
</dbReference>
<name>A0A151AWT3_9FIRM</name>
<protein>
    <submittedName>
        <fullName evidence="1">Uncharacterized protein</fullName>
    </submittedName>
</protein>
<sequence length="61" mass="7221">MYTKRRPRGEIRPREAKGATVVRVVYAQPGEARREEAYRLLARYFWEQQTNRRAEAGGDPR</sequence>
<reference evidence="1 2" key="1">
    <citation type="submission" date="2016-02" db="EMBL/GenBank/DDBJ databases">
        <title>Genome sequence of Moorella mulderi DSM 14980.</title>
        <authorList>
            <person name="Poehlein A."/>
            <person name="Daniel R."/>
        </authorList>
    </citation>
    <scope>NUCLEOTIDE SEQUENCE [LARGE SCALE GENOMIC DNA]</scope>
    <source>
        <strain evidence="1 2">DSM 14980</strain>
    </source>
</reference>
<comment type="caution">
    <text evidence="1">The sequence shown here is derived from an EMBL/GenBank/DDBJ whole genome shotgun (WGS) entry which is preliminary data.</text>
</comment>
<dbReference type="PATRIC" id="fig|1122241.3.peg.2032"/>
<proteinExistence type="predicted"/>
<keyword evidence="2" id="KW-1185">Reference proteome</keyword>
<organism evidence="1 2">
    <name type="scientific">Moorella mulderi DSM 14980</name>
    <dbReference type="NCBI Taxonomy" id="1122241"/>
    <lineage>
        <taxon>Bacteria</taxon>
        <taxon>Bacillati</taxon>
        <taxon>Bacillota</taxon>
        <taxon>Clostridia</taxon>
        <taxon>Neomoorellales</taxon>
        <taxon>Neomoorellaceae</taxon>
        <taxon>Neomoorella</taxon>
    </lineage>
</organism>
<evidence type="ECO:0000313" key="1">
    <source>
        <dbReference type="EMBL" id="KYH32030.1"/>
    </source>
</evidence>
<gene>
    <name evidence="1" type="ORF">MOMUL_19120</name>
</gene>
<dbReference type="AlphaFoldDB" id="A0A151AWT3"/>
<dbReference type="EMBL" id="LTBC01000006">
    <property type="protein sequence ID" value="KYH32030.1"/>
    <property type="molecule type" value="Genomic_DNA"/>
</dbReference>
<accession>A0A151AWT3</accession>
<dbReference type="Proteomes" id="UP000075670">
    <property type="component" value="Unassembled WGS sequence"/>
</dbReference>